<reference evidence="1" key="1">
    <citation type="journal article" date="2015" name="Nature">
        <title>Complex archaea that bridge the gap between prokaryotes and eukaryotes.</title>
        <authorList>
            <person name="Spang A."/>
            <person name="Saw J.H."/>
            <person name="Jorgensen S.L."/>
            <person name="Zaremba-Niedzwiedzka K."/>
            <person name="Martijn J."/>
            <person name="Lind A.E."/>
            <person name="van Eijk R."/>
            <person name="Schleper C."/>
            <person name="Guy L."/>
            <person name="Ettema T.J."/>
        </authorList>
    </citation>
    <scope>NUCLEOTIDE SEQUENCE</scope>
</reference>
<dbReference type="InterPro" id="IPR036278">
    <property type="entry name" value="Sialidase_sf"/>
</dbReference>
<accession>A0A0F9G0M6</accession>
<gene>
    <name evidence="1" type="ORF">LCGC14_2178120</name>
</gene>
<dbReference type="SUPFAM" id="SSF50939">
    <property type="entry name" value="Sialidases"/>
    <property type="match status" value="1"/>
</dbReference>
<proteinExistence type="predicted"/>
<evidence type="ECO:0008006" key="2">
    <source>
        <dbReference type="Google" id="ProtNLM"/>
    </source>
</evidence>
<dbReference type="EMBL" id="LAZR01028269">
    <property type="protein sequence ID" value="KKL63135.1"/>
    <property type="molecule type" value="Genomic_DNA"/>
</dbReference>
<dbReference type="CDD" id="cd15482">
    <property type="entry name" value="Sialidase_non-viral"/>
    <property type="match status" value="1"/>
</dbReference>
<comment type="caution">
    <text evidence="1">The sequence shown here is derived from an EMBL/GenBank/DDBJ whole genome shotgun (WGS) entry which is preliminary data.</text>
</comment>
<organism evidence="1">
    <name type="scientific">marine sediment metagenome</name>
    <dbReference type="NCBI Taxonomy" id="412755"/>
    <lineage>
        <taxon>unclassified sequences</taxon>
        <taxon>metagenomes</taxon>
        <taxon>ecological metagenomes</taxon>
    </lineage>
</organism>
<sequence>MTGRLLLSIVTLALLCAAIAPAWGQAASPATLEVTHRAALGKLSKATWDNGVRWGQVAVTKEGHVLVFYCNDKRKIVYQLSTDGRSFAEPVQVASGQGPAVALDAEDNIYLIYKGARKRASFRKLPKTGPGKWDVSGKSVQPFVPFGEGPMNFPSLLILPGSKRIWCMYNYQKSDIFSLPRETWYPRRKPRGQAVVSYSDDGGKSWADPIYVGSDSGDEGSGIVVLRPWGDRATWFWTFWDCATPAWGRFDGSRIRPVREFFPHKRARMAVAHPWDTATGPDGKLYFATGMGSYTNGQVYKVFDGKAWSPVRAIDAAARVTLEITPSESFRVPGSTVTLGRSEVFLTAWGVPGVLHWNGKRWKRELPDAADAGTLSVCGDQVMLFTTGHVPKPPRRKRRQLVRRTAILCYR</sequence>
<dbReference type="AlphaFoldDB" id="A0A0F9G0M6"/>
<evidence type="ECO:0000313" key="1">
    <source>
        <dbReference type="EMBL" id="KKL63135.1"/>
    </source>
</evidence>
<name>A0A0F9G0M6_9ZZZZ</name>
<feature type="non-terminal residue" evidence="1">
    <location>
        <position position="411"/>
    </location>
</feature>
<protein>
    <recommendedName>
        <fullName evidence="2">Sialidase domain-containing protein</fullName>
    </recommendedName>
</protein>